<comment type="catalytic activity">
    <reaction evidence="2">
        <text>2 GTP = 3',3'-c-di-GMP + 2 diphosphate</text>
        <dbReference type="Rhea" id="RHEA:24898"/>
        <dbReference type="ChEBI" id="CHEBI:33019"/>
        <dbReference type="ChEBI" id="CHEBI:37565"/>
        <dbReference type="ChEBI" id="CHEBI:58805"/>
        <dbReference type="EC" id="2.7.7.65"/>
    </reaction>
</comment>
<dbReference type="Gene3D" id="3.30.70.270">
    <property type="match status" value="1"/>
</dbReference>
<dbReference type="Proteomes" id="UP000095347">
    <property type="component" value="Unassembled WGS sequence"/>
</dbReference>
<dbReference type="STRING" id="28181.BEN30_05565"/>
<name>A0A1E5QA58_9PROT</name>
<evidence type="ECO:0000313" key="5">
    <source>
        <dbReference type="Proteomes" id="UP000095347"/>
    </source>
</evidence>
<dbReference type="InterPro" id="IPR043128">
    <property type="entry name" value="Rev_trsase/Diguanyl_cyclase"/>
</dbReference>
<dbReference type="EMBL" id="MCGG01000011">
    <property type="protein sequence ID" value="OEJ68682.1"/>
    <property type="molecule type" value="Genomic_DNA"/>
</dbReference>
<dbReference type="PANTHER" id="PTHR45138">
    <property type="entry name" value="REGULATORY COMPONENTS OF SENSORY TRANSDUCTION SYSTEM"/>
    <property type="match status" value="1"/>
</dbReference>
<dbReference type="GO" id="GO:1902201">
    <property type="term" value="P:negative regulation of bacterial-type flagellum-dependent cell motility"/>
    <property type="evidence" value="ECO:0007669"/>
    <property type="project" value="TreeGrafter"/>
</dbReference>
<evidence type="ECO:0000259" key="3">
    <source>
        <dbReference type="PROSITE" id="PS50887"/>
    </source>
</evidence>
<evidence type="ECO:0000256" key="1">
    <source>
        <dbReference type="ARBA" id="ARBA00012528"/>
    </source>
</evidence>
<keyword evidence="5" id="KW-1185">Reference proteome</keyword>
<dbReference type="RefSeq" id="WP_069957040.1">
    <property type="nucleotide sequence ID" value="NZ_MCGG01000011.1"/>
</dbReference>
<dbReference type="EC" id="2.7.7.65" evidence="1"/>
<evidence type="ECO:0000256" key="2">
    <source>
        <dbReference type="ARBA" id="ARBA00034247"/>
    </source>
</evidence>
<dbReference type="OrthoDB" id="9812260at2"/>
<comment type="caution">
    <text evidence="4">The sequence shown here is derived from an EMBL/GenBank/DDBJ whole genome shotgun (WGS) entry which is preliminary data.</text>
</comment>
<dbReference type="Pfam" id="PF00990">
    <property type="entry name" value="GGDEF"/>
    <property type="match status" value="1"/>
</dbReference>
<protein>
    <recommendedName>
        <fullName evidence="1">diguanylate cyclase</fullName>
        <ecNumber evidence="1">2.7.7.65</ecNumber>
    </recommendedName>
</protein>
<accession>A0A1E5QA58</accession>
<organism evidence="4 5">
    <name type="scientific">Magnetovibrio blakemorei</name>
    <dbReference type="NCBI Taxonomy" id="28181"/>
    <lineage>
        <taxon>Bacteria</taxon>
        <taxon>Pseudomonadati</taxon>
        <taxon>Pseudomonadota</taxon>
        <taxon>Alphaproteobacteria</taxon>
        <taxon>Rhodospirillales</taxon>
        <taxon>Magnetovibrionaceae</taxon>
        <taxon>Magnetovibrio</taxon>
    </lineage>
</organism>
<dbReference type="AlphaFoldDB" id="A0A1E5QA58"/>
<dbReference type="InterPro" id="IPR029787">
    <property type="entry name" value="Nucleotide_cyclase"/>
</dbReference>
<evidence type="ECO:0000313" key="4">
    <source>
        <dbReference type="EMBL" id="OEJ68682.1"/>
    </source>
</evidence>
<dbReference type="GO" id="GO:0052621">
    <property type="term" value="F:diguanylate cyclase activity"/>
    <property type="evidence" value="ECO:0007669"/>
    <property type="project" value="UniProtKB-EC"/>
</dbReference>
<sequence>MTWWRAGGGDEFAAILPNTSLENALTVAETVRESISKRSLKNTETGETMGKLSLSIGVSTYRQGDNAHKLIFRADQALYEAKRLGRNRSVPEND</sequence>
<dbReference type="PANTHER" id="PTHR45138:SF9">
    <property type="entry name" value="DIGUANYLATE CYCLASE DGCM-RELATED"/>
    <property type="match status" value="1"/>
</dbReference>
<reference evidence="5" key="1">
    <citation type="submission" date="2016-07" db="EMBL/GenBank/DDBJ databases">
        <authorList>
            <person name="Florea S."/>
            <person name="Webb J.S."/>
            <person name="Jaromczyk J."/>
            <person name="Schardl C.L."/>
        </authorList>
    </citation>
    <scope>NUCLEOTIDE SEQUENCE [LARGE SCALE GENOMIC DNA]</scope>
    <source>
        <strain evidence="5">MV-1</strain>
    </source>
</reference>
<dbReference type="SUPFAM" id="SSF55073">
    <property type="entry name" value="Nucleotide cyclase"/>
    <property type="match status" value="1"/>
</dbReference>
<dbReference type="GO" id="GO:0005886">
    <property type="term" value="C:plasma membrane"/>
    <property type="evidence" value="ECO:0007669"/>
    <property type="project" value="TreeGrafter"/>
</dbReference>
<proteinExistence type="predicted"/>
<dbReference type="CDD" id="cd01949">
    <property type="entry name" value="GGDEF"/>
    <property type="match status" value="1"/>
</dbReference>
<gene>
    <name evidence="4" type="ORF">BEN30_05565</name>
</gene>
<feature type="domain" description="GGDEF" evidence="3">
    <location>
        <begin position="1"/>
        <end position="94"/>
    </location>
</feature>
<dbReference type="PROSITE" id="PS50887">
    <property type="entry name" value="GGDEF"/>
    <property type="match status" value="1"/>
</dbReference>
<dbReference type="InterPro" id="IPR000160">
    <property type="entry name" value="GGDEF_dom"/>
</dbReference>
<dbReference type="NCBIfam" id="TIGR00254">
    <property type="entry name" value="GGDEF"/>
    <property type="match status" value="1"/>
</dbReference>
<dbReference type="GO" id="GO:0043709">
    <property type="term" value="P:cell adhesion involved in single-species biofilm formation"/>
    <property type="evidence" value="ECO:0007669"/>
    <property type="project" value="TreeGrafter"/>
</dbReference>
<dbReference type="InterPro" id="IPR050469">
    <property type="entry name" value="Diguanylate_Cyclase"/>
</dbReference>